<keyword evidence="4 7" id="KW-0812">Transmembrane</keyword>
<evidence type="ECO:0000256" key="7">
    <source>
        <dbReference type="RuleBase" id="RU363032"/>
    </source>
</evidence>
<dbReference type="RefSeq" id="WP_154518663.1">
    <property type="nucleotide sequence ID" value="NZ_VUMT01000006.1"/>
</dbReference>
<dbReference type="EMBL" id="VUMT01000006">
    <property type="protein sequence ID" value="MSS63401.1"/>
    <property type="molecule type" value="Genomic_DNA"/>
</dbReference>
<evidence type="ECO:0000313" key="9">
    <source>
        <dbReference type="EMBL" id="MSS63401.1"/>
    </source>
</evidence>
<evidence type="ECO:0000259" key="8">
    <source>
        <dbReference type="PROSITE" id="PS50928"/>
    </source>
</evidence>
<evidence type="ECO:0000256" key="1">
    <source>
        <dbReference type="ARBA" id="ARBA00004651"/>
    </source>
</evidence>
<evidence type="ECO:0000313" key="10">
    <source>
        <dbReference type="Proteomes" id="UP000482209"/>
    </source>
</evidence>
<dbReference type="AlphaFoldDB" id="A0A6L5XY63"/>
<feature type="transmembrane region" description="Helical" evidence="7">
    <location>
        <begin position="121"/>
        <end position="141"/>
    </location>
</feature>
<evidence type="ECO:0000256" key="6">
    <source>
        <dbReference type="ARBA" id="ARBA00023136"/>
    </source>
</evidence>
<protein>
    <submittedName>
        <fullName evidence="9">Carbohydrate ABC transporter permease</fullName>
    </submittedName>
</protein>
<dbReference type="PANTHER" id="PTHR43744:SF8">
    <property type="entry name" value="SN-GLYCEROL-3-PHOSPHATE TRANSPORT SYSTEM PERMEASE PROTEIN UGPE"/>
    <property type="match status" value="1"/>
</dbReference>
<evidence type="ECO:0000256" key="2">
    <source>
        <dbReference type="ARBA" id="ARBA00022448"/>
    </source>
</evidence>
<dbReference type="GO" id="GO:0055085">
    <property type="term" value="P:transmembrane transport"/>
    <property type="evidence" value="ECO:0007669"/>
    <property type="project" value="InterPro"/>
</dbReference>
<feature type="domain" description="ABC transmembrane type-1" evidence="8">
    <location>
        <begin position="77"/>
        <end position="270"/>
    </location>
</feature>
<gene>
    <name evidence="9" type="ORF">FYJ58_05855</name>
</gene>
<dbReference type="InterPro" id="IPR000515">
    <property type="entry name" value="MetI-like"/>
</dbReference>
<sequence length="285" mass="31347">MAAEVKKNKKPIKISTIIIYIVLILWAVTTVFPFIWVFMNSFKESQDVISNSFAWPKAFELMNYEKAFRRVNIGMAYRSSLIISGSVMVGVMILSSMMAFAMTRYQFKGKKVVDALIKGSLMFPVFATIIPVMAMMVKVGFINSGNLLAAILPQIAGNLSFAAIVMMGFLRGLPLEMEEAAYMEGAGVAKVFTRIIIPLSKPSLATVAIFCFLWSYNDLFTQSCLVRKKALLPICALLKQISSIYGTDYGLMAAAVTLIVVPVMIVYILLQKNIVKGLTAGAVKG</sequence>
<reference evidence="9 10" key="1">
    <citation type="submission" date="2019-08" db="EMBL/GenBank/DDBJ databases">
        <title>In-depth cultivation of the pig gut microbiome towards novel bacterial diversity and tailored functional studies.</title>
        <authorList>
            <person name="Wylensek D."/>
            <person name="Hitch T.C.A."/>
            <person name="Clavel T."/>
        </authorList>
    </citation>
    <scope>NUCLEOTIDE SEQUENCE [LARGE SCALE GENOMIC DNA]</scope>
    <source>
        <strain evidence="9 10">WCA-693-APC-MOT-I</strain>
    </source>
</reference>
<feature type="transmembrane region" description="Helical" evidence="7">
    <location>
        <begin position="81"/>
        <end position="101"/>
    </location>
</feature>
<feature type="transmembrane region" description="Helical" evidence="7">
    <location>
        <begin position="17"/>
        <end position="39"/>
    </location>
</feature>
<feature type="transmembrane region" description="Helical" evidence="7">
    <location>
        <begin position="191"/>
        <end position="216"/>
    </location>
</feature>
<feature type="transmembrane region" description="Helical" evidence="7">
    <location>
        <begin position="147"/>
        <end position="170"/>
    </location>
</feature>
<comment type="caution">
    <text evidence="9">The sequence shown here is derived from an EMBL/GenBank/DDBJ whole genome shotgun (WGS) entry which is preliminary data.</text>
</comment>
<proteinExistence type="inferred from homology"/>
<keyword evidence="6 7" id="KW-0472">Membrane</keyword>
<name>A0A6L5XY63_9FIRM</name>
<dbReference type="GO" id="GO:0005886">
    <property type="term" value="C:plasma membrane"/>
    <property type="evidence" value="ECO:0007669"/>
    <property type="project" value="UniProtKB-SubCell"/>
</dbReference>
<keyword evidence="3" id="KW-1003">Cell membrane</keyword>
<evidence type="ECO:0000256" key="3">
    <source>
        <dbReference type="ARBA" id="ARBA00022475"/>
    </source>
</evidence>
<evidence type="ECO:0000256" key="5">
    <source>
        <dbReference type="ARBA" id="ARBA00022989"/>
    </source>
</evidence>
<keyword evidence="10" id="KW-1185">Reference proteome</keyword>
<dbReference type="InterPro" id="IPR035906">
    <property type="entry name" value="MetI-like_sf"/>
</dbReference>
<keyword evidence="2 7" id="KW-0813">Transport</keyword>
<dbReference type="Proteomes" id="UP000482209">
    <property type="component" value="Unassembled WGS sequence"/>
</dbReference>
<organism evidence="9 10">
    <name type="scientific">Velocimicrobium porci</name>
    <dbReference type="NCBI Taxonomy" id="2606634"/>
    <lineage>
        <taxon>Bacteria</taxon>
        <taxon>Bacillati</taxon>
        <taxon>Bacillota</taxon>
        <taxon>Clostridia</taxon>
        <taxon>Lachnospirales</taxon>
        <taxon>Lachnospiraceae</taxon>
        <taxon>Velocimicrobium</taxon>
    </lineage>
</organism>
<dbReference type="Pfam" id="PF00528">
    <property type="entry name" value="BPD_transp_1"/>
    <property type="match status" value="1"/>
</dbReference>
<dbReference type="PANTHER" id="PTHR43744">
    <property type="entry name" value="ABC TRANSPORTER PERMEASE PROTEIN MG189-RELATED-RELATED"/>
    <property type="match status" value="1"/>
</dbReference>
<keyword evidence="5 7" id="KW-1133">Transmembrane helix</keyword>
<accession>A0A6L5XY63</accession>
<dbReference type="SUPFAM" id="SSF161098">
    <property type="entry name" value="MetI-like"/>
    <property type="match status" value="1"/>
</dbReference>
<evidence type="ECO:0000256" key="4">
    <source>
        <dbReference type="ARBA" id="ARBA00022692"/>
    </source>
</evidence>
<dbReference type="PROSITE" id="PS50928">
    <property type="entry name" value="ABC_TM1"/>
    <property type="match status" value="1"/>
</dbReference>
<dbReference type="CDD" id="cd06261">
    <property type="entry name" value="TM_PBP2"/>
    <property type="match status" value="1"/>
</dbReference>
<feature type="transmembrane region" description="Helical" evidence="7">
    <location>
        <begin position="249"/>
        <end position="270"/>
    </location>
</feature>
<comment type="similarity">
    <text evidence="7">Belongs to the binding-protein-dependent transport system permease family.</text>
</comment>
<comment type="subcellular location">
    <subcellularLocation>
        <location evidence="1 7">Cell membrane</location>
        <topology evidence="1 7">Multi-pass membrane protein</topology>
    </subcellularLocation>
</comment>
<dbReference type="Gene3D" id="1.10.3720.10">
    <property type="entry name" value="MetI-like"/>
    <property type="match status" value="1"/>
</dbReference>